<gene>
    <name evidence="4" type="ORF">KGQ19_30330</name>
</gene>
<dbReference type="PANTHER" id="PTHR43156">
    <property type="entry name" value="STAGE II SPORULATION PROTEIN E-RELATED"/>
    <property type="match status" value="1"/>
</dbReference>
<sequence>MDDTMDTADPTTAPAPPAVPPTHLGPLTMASLPRPDRRRDLAAAPPAPPGGGEGTPVTVTPSHSTWPQRLVPYVFIAVIVSADLATPKDVTFSSTLSVAPALSALLTRSMWQTIATAVTAIGVSLLLYESSLHVASEVEVAAVGAIGAVTVVSCVSVGLVGRQSRMLANVRSVAETAQHVVLREVPPELSQVRTAVAYRAAAAEARIGGDLYEALSTRFGDRLLIGDVRGKGLPAVEAAADVLGVFREAAYTEPDLSRVADRMHAMLARRPAGTEEFVTAVLLSVDPDRPTVQVVNCGHPPPLLMRDGHVAALAPAEPGPPLGLFDLAPPPDTAAAPARARFAPGDTLLLYTDGTTEARDRNGRFFDLTGFLTGRPATSPAELTRQILAGLAAHAGSRLDDDVALLVVRRKPYVPGPAAEL</sequence>
<proteinExistence type="predicted"/>
<evidence type="ECO:0000259" key="3">
    <source>
        <dbReference type="SMART" id="SM00331"/>
    </source>
</evidence>
<dbReference type="InterPro" id="IPR036457">
    <property type="entry name" value="PPM-type-like_dom_sf"/>
</dbReference>
<accession>A0ABS5KZ06</accession>
<dbReference type="PANTHER" id="PTHR43156:SF2">
    <property type="entry name" value="STAGE II SPORULATION PROTEIN E"/>
    <property type="match status" value="1"/>
</dbReference>
<comment type="caution">
    <text evidence="4">The sequence shown here is derived from an EMBL/GenBank/DDBJ whole genome shotgun (WGS) entry which is preliminary data.</text>
</comment>
<evidence type="ECO:0000313" key="4">
    <source>
        <dbReference type="EMBL" id="MBS2551174.1"/>
    </source>
</evidence>
<reference evidence="4 5" key="1">
    <citation type="submission" date="2020-02" db="EMBL/GenBank/DDBJ databases">
        <title>Acidophilic actinobacteria isolated from forest soil.</title>
        <authorList>
            <person name="Golinska P."/>
        </authorList>
    </citation>
    <scope>NUCLEOTIDE SEQUENCE [LARGE SCALE GENOMIC DNA]</scope>
    <source>
        <strain evidence="4 5">NL8</strain>
    </source>
</reference>
<dbReference type="Pfam" id="PF07228">
    <property type="entry name" value="SpoIIE"/>
    <property type="match status" value="1"/>
</dbReference>
<dbReference type="Gene3D" id="3.60.40.10">
    <property type="entry name" value="PPM-type phosphatase domain"/>
    <property type="match status" value="1"/>
</dbReference>
<dbReference type="RefSeq" id="WP_212015310.1">
    <property type="nucleotide sequence ID" value="NZ_JAAFYZ010000129.1"/>
</dbReference>
<evidence type="ECO:0000256" key="1">
    <source>
        <dbReference type="ARBA" id="ARBA00022801"/>
    </source>
</evidence>
<evidence type="ECO:0000313" key="5">
    <source>
        <dbReference type="Proteomes" id="UP000730482"/>
    </source>
</evidence>
<dbReference type="EMBL" id="JAAFYZ010000129">
    <property type="protein sequence ID" value="MBS2551174.1"/>
    <property type="molecule type" value="Genomic_DNA"/>
</dbReference>
<feature type="region of interest" description="Disordered" evidence="2">
    <location>
        <begin position="1"/>
        <end position="63"/>
    </location>
</feature>
<keyword evidence="1" id="KW-0378">Hydrolase</keyword>
<dbReference type="SMART" id="SM00331">
    <property type="entry name" value="PP2C_SIG"/>
    <property type="match status" value="1"/>
</dbReference>
<feature type="domain" description="PPM-type phosphatase" evidence="3">
    <location>
        <begin position="192"/>
        <end position="410"/>
    </location>
</feature>
<dbReference type="Proteomes" id="UP000730482">
    <property type="component" value="Unassembled WGS sequence"/>
</dbReference>
<keyword evidence="5" id="KW-1185">Reference proteome</keyword>
<name>A0ABS5KZ06_9ACTN</name>
<dbReference type="InterPro" id="IPR001932">
    <property type="entry name" value="PPM-type_phosphatase-like_dom"/>
</dbReference>
<evidence type="ECO:0000256" key="2">
    <source>
        <dbReference type="SAM" id="MobiDB-lite"/>
    </source>
</evidence>
<protein>
    <submittedName>
        <fullName evidence="4">Serine/threonine-protein phosphatase</fullName>
    </submittedName>
</protein>
<dbReference type="InterPro" id="IPR052016">
    <property type="entry name" value="Bact_Sigma-Reg"/>
</dbReference>
<organism evidence="4 5">
    <name type="scientific">Catenulispora pinistramenti</name>
    <dbReference type="NCBI Taxonomy" id="2705254"/>
    <lineage>
        <taxon>Bacteria</taxon>
        <taxon>Bacillati</taxon>
        <taxon>Actinomycetota</taxon>
        <taxon>Actinomycetes</taxon>
        <taxon>Catenulisporales</taxon>
        <taxon>Catenulisporaceae</taxon>
        <taxon>Catenulispora</taxon>
    </lineage>
</organism>
<dbReference type="SUPFAM" id="SSF81606">
    <property type="entry name" value="PP2C-like"/>
    <property type="match status" value="1"/>
</dbReference>